<evidence type="ECO:0000256" key="14">
    <source>
        <dbReference type="SAM" id="MobiDB-lite"/>
    </source>
</evidence>
<dbReference type="SUPFAM" id="SSF49265">
    <property type="entry name" value="Fibronectin type III"/>
    <property type="match status" value="1"/>
</dbReference>
<dbReference type="GO" id="GO:0008955">
    <property type="term" value="F:peptidoglycan glycosyltransferase activity"/>
    <property type="evidence" value="ECO:0007669"/>
    <property type="project" value="UniProtKB-EC"/>
</dbReference>
<dbReference type="OrthoDB" id="9766909at2"/>
<comment type="catalytic activity">
    <reaction evidence="12">
        <text>Preferential cleavage: (Ac)2-L-Lys-D-Ala-|-D-Ala. Also transpeptidation of peptidyl-alanyl moieties that are N-acyl substituents of D-alanine.</text>
        <dbReference type="EC" id="3.4.16.4"/>
    </reaction>
</comment>
<dbReference type="GO" id="GO:0009002">
    <property type="term" value="F:serine-type D-Ala-D-Ala carboxypeptidase activity"/>
    <property type="evidence" value="ECO:0007669"/>
    <property type="project" value="UniProtKB-EC"/>
</dbReference>
<feature type="compositionally biased region" description="Polar residues" evidence="14">
    <location>
        <begin position="744"/>
        <end position="762"/>
    </location>
</feature>
<evidence type="ECO:0000259" key="16">
    <source>
        <dbReference type="PROSITE" id="PS50853"/>
    </source>
</evidence>
<dbReference type="EMBL" id="PZJJ01000002">
    <property type="protein sequence ID" value="PTL40267.1"/>
    <property type="molecule type" value="Genomic_DNA"/>
</dbReference>
<dbReference type="FunFam" id="1.10.3810.10:FF:000001">
    <property type="entry name" value="Penicillin-binding protein 1A"/>
    <property type="match status" value="1"/>
</dbReference>
<evidence type="ECO:0000256" key="10">
    <source>
        <dbReference type="ARBA" id="ARBA00023268"/>
    </source>
</evidence>
<keyword evidence="15" id="KW-0472">Membrane</keyword>
<dbReference type="RefSeq" id="WP_107583445.1">
    <property type="nucleotide sequence ID" value="NZ_PZJJ01000002.1"/>
</dbReference>
<evidence type="ECO:0000256" key="11">
    <source>
        <dbReference type="ARBA" id="ARBA00023316"/>
    </source>
</evidence>
<dbReference type="Gene3D" id="3.40.710.10">
    <property type="entry name" value="DD-peptidase/beta-lactamase superfamily"/>
    <property type="match status" value="1"/>
</dbReference>
<comment type="caution">
    <text evidence="17">The sequence shown here is derived from an EMBL/GenBank/DDBJ whole genome shotgun (WGS) entry which is preliminary data.</text>
</comment>
<evidence type="ECO:0000256" key="13">
    <source>
        <dbReference type="ARBA" id="ARBA00049902"/>
    </source>
</evidence>
<gene>
    <name evidence="17" type="ORF">C6Y45_02490</name>
</gene>
<feature type="region of interest" description="Disordered" evidence="14">
    <location>
        <begin position="744"/>
        <end position="953"/>
    </location>
</feature>
<name>A0A2T4UA42_9BACI</name>
<protein>
    <submittedName>
        <fullName evidence="17">Penicillin-binding protein</fullName>
    </submittedName>
</protein>
<dbReference type="PANTHER" id="PTHR32282">
    <property type="entry name" value="BINDING PROTEIN TRANSPEPTIDASE, PUTATIVE-RELATED"/>
    <property type="match status" value="1"/>
</dbReference>
<keyword evidence="15" id="KW-1133">Transmembrane helix</keyword>
<evidence type="ECO:0000313" key="17">
    <source>
        <dbReference type="EMBL" id="PTL40267.1"/>
    </source>
</evidence>
<evidence type="ECO:0000256" key="8">
    <source>
        <dbReference type="ARBA" id="ARBA00022960"/>
    </source>
</evidence>
<dbReference type="InterPro" id="IPR013783">
    <property type="entry name" value="Ig-like_fold"/>
</dbReference>
<feature type="compositionally biased region" description="Polar residues" evidence="14">
    <location>
        <begin position="930"/>
        <end position="939"/>
    </location>
</feature>
<evidence type="ECO:0000256" key="5">
    <source>
        <dbReference type="ARBA" id="ARBA00022676"/>
    </source>
</evidence>
<keyword evidence="11" id="KW-0961">Cell wall biogenesis/degradation</keyword>
<evidence type="ECO:0000256" key="15">
    <source>
        <dbReference type="SAM" id="Phobius"/>
    </source>
</evidence>
<feature type="domain" description="Fibronectin type-III" evidence="16">
    <location>
        <begin position="704"/>
        <end position="796"/>
    </location>
</feature>
<evidence type="ECO:0000313" key="18">
    <source>
        <dbReference type="Proteomes" id="UP000240509"/>
    </source>
</evidence>
<dbReference type="InterPro" id="IPR050396">
    <property type="entry name" value="Glycosyltr_51/Transpeptidase"/>
</dbReference>
<keyword evidence="18" id="KW-1185">Reference proteome</keyword>
<evidence type="ECO:0000256" key="9">
    <source>
        <dbReference type="ARBA" id="ARBA00022984"/>
    </source>
</evidence>
<evidence type="ECO:0000256" key="4">
    <source>
        <dbReference type="ARBA" id="ARBA00022670"/>
    </source>
</evidence>
<keyword evidence="9" id="KW-0573">Peptidoglycan synthesis</keyword>
<dbReference type="InterPro" id="IPR036950">
    <property type="entry name" value="PBP_transglycosylase"/>
</dbReference>
<dbReference type="GO" id="GO:0009252">
    <property type="term" value="P:peptidoglycan biosynthetic process"/>
    <property type="evidence" value="ECO:0007669"/>
    <property type="project" value="UniProtKB-KW"/>
</dbReference>
<dbReference type="Proteomes" id="UP000240509">
    <property type="component" value="Unassembled WGS sequence"/>
</dbReference>
<dbReference type="PROSITE" id="PS50853">
    <property type="entry name" value="FN3"/>
    <property type="match status" value="1"/>
</dbReference>
<feature type="compositionally biased region" description="Acidic residues" evidence="14">
    <location>
        <begin position="834"/>
        <end position="849"/>
    </location>
</feature>
<keyword evidence="15" id="KW-0812">Transmembrane</keyword>
<dbReference type="InterPro" id="IPR001460">
    <property type="entry name" value="PCN-bd_Tpept"/>
</dbReference>
<dbReference type="GO" id="GO:0030288">
    <property type="term" value="C:outer membrane-bounded periplasmic space"/>
    <property type="evidence" value="ECO:0007669"/>
    <property type="project" value="TreeGrafter"/>
</dbReference>
<dbReference type="InterPro" id="IPR023346">
    <property type="entry name" value="Lysozyme-like_dom_sf"/>
</dbReference>
<dbReference type="GO" id="GO:0008360">
    <property type="term" value="P:regulation of cell shape"/>
    <property type="evidence" value="ECO:0007669"/>
    <property type="project" value="UniProtKB-KW"/>
</dbReference>
<comment type="similarity">
    <text evidence="2">In the N-terminal section; belongs to the glycosyltransferase 51 family.</text>
</comment>
<organism evidence="17 18">
    <name type="scientific">Alkalicoccus saliphilus</name>
    <dbReference type="NCBI Taxonomy" id="200989"/>
    <lineage>
        <taxon>Bacteria</taxon>
        <taxon>Bacillati</taxon>
        <taxon>Bacillota</taxon>
        <taxon>Bacilli</taxon>
        <taxon>Bacillales</taxon>
        <taxon>Bacillaceae</taxon>
        <taxon>Alkalicoccus</taxon>
    </lineage>
</organism>
<comment type="catalytic activity">
    <reaction evidence="13">
        <text>[GlcNAc-(1-&gt;4)-Mur2Ac(oyl-L-Ala-gamma-D-Glu-L-Lys-D-Ala-D-Ala)](n)-di-trans,octa-cis-undecaprenyl diphosphate + beta-D-GlcNAc-(1-&gt;4)-Mur2Ac(oyl-L-Ala-gamma-D-Glu-L-Lys-D-Ala-D-Ala)-di-trans,octa-cis-undecaprenyl diphosphate = [GlcNAc-(1-&gt;4)-Mur2Ac(oyl-L-Ala-gamma-D-Glu-L-Lys-D-Ala-D-Ala)](n+1)-di-trans,octa-cis-undecaprenyl diphosphate + di-trans,octa-cis-undecaprenyl diphosphate + H(+)</text>
        <dbReference type="Rhea" id="RHEA:23708"/>
        <dbReference type="Rhea" id="RHEA-COMP:9602"/>
        <dbReference type="Rhea" id="RHEA-COMP:9603"/>
        <dbReference type="ChEBI" id="CHEBI:15378"/>
        <dbReference type="ChEBI" id="CHEBI:58405"/>
        <dbReference type="ChEBI" id="CHEBI:60033"/>
        <dbReference type="ChEBI" id="CHEBI:78435"/>
        <dbReference type="EC" id="2.4.99.28"/>
    </reaction>
</comment>
<keyword evidence="3" id="KW-0121">Carboxypeptidase</keyword>
<feature type="compositionally biased region" description="Acidic residues" evidence="14">
    <location>
        <begin position="793"/>
        <end position="824"/>
    </location>
</feature>
<proteinExistence type="inferred from homology"/>
<dbReference type="InterPro" id="IPR001264">
    <property type="entry name" value="Glyco_trans_51"/>
</dbReference>
<dbReference type="Gene3D" id="2.60.40.10">
    <property type="entry name" value="Immunoglobulins"/>
    <property type="match status" value="1"/>
</dbReference>
<feature type="compositionally biased region" description="Low complexity" evidence="14">
    <location>
        <begin position="910"/>
        <end position="929"/>
    </location>
</feature>
<dbReference type="NCBIfam" id="TIGR02074">
    <property type="entry name" value="PBP_1a_fam"/>
    <property type="match status" value="1"/>
</dbReference>
<feature type="compositionally biased region" description="Low complexity" evidence="14">
    <location>
        <begin position="940"/>
        <end position="953"/>
    </location>
</feature>
<keyword evidence="5" id="KW-0328">Glycosyltransferase</keyword>
<dbReference type="GO" id="GO:0006508">
    <property type="term" value="P:proteolysis"/>
    <property type="evidence" value="ECO:0007669"/>
    <property type="project" value="UniProtKB-KW"/>
</dbReference>
<dbReference type="SUPFAM" id="SSF53955">
    <property type="entry name" value="Lysozyme-like"/>
    <property type="match status" value="1"/>
</dbReference>
<evidence type="ECO:0000256" key="7">
    <source>
        <dbReference type="ARBA" id="ARBA00022801"/>
    </source>
</evidence>
<dbReference type="GO" id="GO:0008658">
    <property type="term" value="F:penicillin binding"/>
    <property type="evidence" value="ECO:0007669"/>
    <property type="project" value="InterPro"/>
</dbReference>
<reference evidence="17 18" key="1">
    <citation type="submission" date="2018-03" db="EMBL/GenBank/DDBJ databases">
        <title>Alkalicoccus saliphilus sp. nov., isolated from a mineral pool.</title>
        <authorList>
            <person name="Zhao B."/>
        </authorList>
    </citation>
    <scope>NUCLEOTIDE SEQUENCE [LARGE SCALE GENOMIC DNA]</scope>
    <source>
        <strain evidence="17 18">6AG</strain>
    </source>
</reference>
<dbReference type="InterPro" id="IPR003961">
    <property type="entry name" value="FN3_dom"/>
</dbReference>
<dbReference type="Pfam" id="PF00905">
    <property type="entry name" value="Transpeptidase"/>
    <property type="match status" value="1"/>
</dbReference>
<feature type="region of interest" description="Disordered" evidence="14">
    <location>
        <begin position="1"/>
        <end position="22"/>
    </location>
</feature>
<feature type="compositionally biased region" description="Acidic residues" evidence="14">
    <location>
        <begin position="866"/>
        <end position="881"/>
    </location>
</feature>
<evidence type="ECO:0000256" key="1">
    <source>
        <dbReference type="ARBA" id="ARBA00007090"/>
    </source>
</evidence>
<dbReference type="Pfam" id="PF00912">
    <property type="entry name" value="Transgly"/>
    <property type="match status" value="1"/>
</dbReference>
<keyword evidence="8" id="KW-0133">Cell shape</keyword>
<dbReference type="Gene3D" id="1.10.3810.10">
    <property type="entry name" value="Biosynthetic peptidoglycan transglycosylase-like"/>
    <property type="match status" value="1"/>
</dbReference>
<dbReference type="InterPro" id="IPR036116">
    <property type="entry name" value="FN3_sf"/>
</dbReference>
<dbReference type="AlphaFoldDB" id="A0A2T4UA42"/>
<evidence type="ECO:0000256" key="12">
    <source>
        <dbReference type="ARBA" id="ARBA00034000"/>
    </source>
</evidence>
<accession>A0A2T4UA42</accession>
<dbReference type="InterPro" id="IPR012338">
    <property type="entry name" value="Beta-lactam/transpept-like"/>
</dbReference>
<evidence type="ECO:0000256" key="6">
    <source>
        <dbReference type="ARBA" id="ARBA00022679"/>
    </source>
</evidence>
<dbReference type="GO" id="GO:0071555">
    <property type="term" value="P:cell wall organization"/>
    <property type="evidence" value="ECO:0007669"/>
    <property type="project" value="UniProtKB-KW"/>
</dbReference>
<sequence>MADNLSRKARRSENKSEKNNKTAKKAGLFQKDWLKKAILVLMILLLIGVIAGGISAFAIIRGAPDLDHEQLTLAQNPEILDMDGEVVTTLESSENRRSADIEEVPEVMKDAVLSIEDARFYDHFGIDLRRVGGAVVANFRSGFGSEGASTITQQVVKNLYFDFDKTITRKLQEQYLAVQLEQHYTKDQILEMYVNAIYFSDGRYGIVEAANYYFSKDLSELNIEDAALLAGIPQRPTAHNPFNHPEAAENRRNTVIDRMVHYDKISEQEGEQAKSVPIEEQLEKSERETGQYQSYIDEVLNEVENIDGIESSDIYTGGMTIHTNLDQDLQEHVETVMQSDEYIQFPDEYMQAGITLMNTKNGQVHAIGGMREEAEAARGYNWATNPSRQAGSTSKPIFAYGPAIDNEQWSTYHQLTDEPHQYSDADNTPVTNFNSDSYRGDVSIREALKDSLNIPAVKALQETGLNNAEEFAERLGIEVETMVESYALGANGTSSFEMAGAYGAFGNQGNFNEPHTVRQVEFPDGQVIDMSPEETRAMNDYTAFMISDMLRDVLTDGTASRLQLGDFDAAGKTGSSNFTPEDRDRYNIPSGGQPDAWFVGYSPELTASVWTGYPSHADGYISRDNNEHHISMDIFEAVMNYSHEGMDTENFHQPDSVVEVAIEESTGLLPSSDTPESEIIREFFVRGTEPESVSEEFESEDASGIQNLSASYNEENNSIDIEWSFPEDELESFSLLVEASVSGSDSFTTVDTTKQMSSSISDPDSGETYTIRVTPVDEDNESAGDSSSVEVTVPDDTDDENNNENENNEEENDPQNNEENETPENESNIGNENENNEDNENEENTEENSGENNSSENNNNGSTSNDNEENTPEEENSDGNEENNSSNNESDQEESSESNNSQENDESAPEENVNTDNVNSSNNVESSTNANDSSNGEEFNSTNNPETNQNNEE</sequence>
<comment type="similarity">
    <text evidence="1">In the C-terminal section; belongs to the transpeptidase family.</text>
</comment>
<keyword evidence="4" id="KW-0645">Protease</keyword>
<feature type="transmembrane region" description="Helical" evidence="15">
    <location>
        <begin position="38"/>
        <end position="60"/>
    </location>
</feature>
<feature type="region of interest" description="Disordered" evidence="14">
    <location>
        <begin position="266"/>
        <end position="289"/>
    </location>
</feature>
<evidence type="ECO:0000256" key="2">
    <source>
        <dbReference type="ARBA" id="ARBA00007739"/>
    </source>
</evidence>
<feature type="compositionally biased region" description="Low complexity" evidence="14">
    <location>
        <begin position="850"/>
        <end position="865"/>
    </location>
</feature>
<evidence type="ECO:0000256" key="3">
    <source>
        <dbReference type="ARBA" id="ARBA00022645"/>
    </source>
</evidence>
<dbReference type="SUPFAM" id="SSF56601">
    <property type="entry name" value="beta-lactamase/transpeptidase-like"/>
    <property type="match status" value="1"/>
</dbReference>
<keyword evidence="6" id="KW-0808">Transferase</keyword>
<feature type="compositionally biased region" description="Basic and acidic residues" evidence="14">
    <location>
        <begin position="11"/>
        <end position="20"/>
    </location>
</feature>
<keyword evidence="7" id="KW-0378">Hydrolase</keyword>
<keyword evidence="10" id="KW-0511">Multifunctional enzyme</keyword>
<dbReference type="PANTHER" id="PTHR32282:SF29">
    <property type="entry name" value="PENICILLIN-BINDING PROTEIN 1A"/>
    <property type="match status" value="1"/>
</dbReference>